<dbReference type="SUPFAM" id="SSF53927">
    <property type="entry name" value="Cytidine deaminase-like"/>
    <property type="match status" value="1"/>
</dbReference>
<reference evidence="1 2" key="1">
    <citation type="submission" date="2020-10" db="EMBL/GenBank/DDBJ databases">
        <title>Identification of Nocardia species via Next-generation sequencing and recognition of intraspecies genetic diversity.</title>
        <authorList>
            <person name="Li P."/>
            <person name="Li P."/>
            <person name="Lu B."/>
        </authorList>
    </citation>
    <scope>NUCLEOTIDE SEQUENCE [LARGE SCALE GENOMIC DNA]</scope>
    <source>
        <strain evidence="1 2">BJ06-0143</strain>
    </source>
</reference>
<keyword evidence="2" id="KW-1185">Reference proteome</keyword>
<evidence type="ECO:0000313" key="2">
    <source>
        <dbReference type="Proteomes" id="UP000707731"/>
    </source>
</evidence>
<dbReference type="RefSeq" id="WP_195003845.1">
    <property type="nucleotide sequence ID" value="NZ_JADLQN010000004.1"/>
</dbReference>
<dbReference type="Proteomes" id="UP000707731">
    <property type="component" value="Unassembled WGS sequence"/>
</dbReference>
<evidence type="ECO:0000313" key="1">
    <source>
        <dbReference type="EMBL" id="MBF6356998.1"/>
    </source>
</evidence>
<sequence length="130" mass="12970">MIELDDEDTKLHVLARGALGRTGGAAGAAVRDTEGRTYAAGEVALSALRLSALQAAVAAAIASGAEGFEAAVVIGGRFADPGVFAVREVSPYARIVFADQAGTVFDILDDTAPDGPHVDTATAGSEANGG</sequence>
<organism evidence="1 2">
    <name type="scientific">Nocardia higoensis</name>
    <dbReference type="NCBI Taxonomy" id="228599"/>
    <lineage>
        <taxon>Bacteria</taxon>
        <taxon>Bacillati</taxon>
        <taxon>Actinomycetota</taxon>
        <taxon>Actinomycetes</taxon>
        <taxon>Mycobacteriales</taxon>
        <taxon>Nocardiaceae</taxon>
        <taxon>Nocardia</taxon>
    </lineage>
</organism>
<gene>
    <name evidence="1" type="ORF">IU449_21040</name>
</gene>
<dbReference type="EMBL" id="JADLQN010000004">
    <property type="protein sequence ID" value="MBF6356998.1"/>
    <property type="molecule type" value="Genomic_DNA"/>
</dbReference>
<protein>
    <submittedName>
        <fullName evidence="1">Cytidine deaminase</fullName>
    </submittedName>
</protein>
<accession>A0ABS0DJX8</accession>
<comment type="caution">
    <text evidence="1">The sequence shown here is derived from an EMBL/GenBank/DDBJ whole genome shotgun (WGS) entry which is preliminary data.</text>
</comment>
<proteinExistence type="predicted"/>
<dbReference type="InterPro" id="IPR016193">
    <property type="entry name" value="Cytidine_deaminase-like"/>
</dbReference>
<name>A0ABS0DJX8_9NOCA</name>